<evidence type="ECO:0000256" key="6">
    <source>
        <dbReference type="ARBA" id="ARBA00034687"/>
    </source>
</evidence>
<evidence type="ECO:0000313" key="8">
    <source>
        <dbReference type="EMBL" id="RGP71383.1"/>
    </source>
</evidence>
<evidence type="ECO:0000256" key="3">
    <source>
        <dbReference type="ARBA" id="ARBA00016573"/>
    </source>
</evidence>
<feature type="region of interest" description="Disordered" evidence="7">
    <location>
        <begin position="1"/>
        <end position="20"/>
    </location>
</feature>
<dbReference type="GO" id="GO:0007052">
    <property type="term" value="P:mitotic spindle organization"/>
    <property type="evidence" value="ECO:0007669"/>
    <property type="project" value="TreeGrafter"/>
</dbReference>
<evidence type="ECO:0000256" key="4">
    <source>
        <dbReference type="ARBA" id="ARBA00022490"/>
    </source>
</evidence>
<dbReference type="SUPFAM" id="SSF51161">
    <property type="entry name" value="Trimeric LpxA-like enzymes"/>
    <property type="match status" value="1"/>
</dbReference>
<proteinExistence type="inferred from homology"/>
<name>A0A395SG23_FUSSP</name>
<dbReference type="InterPro" id="IPR011004">
    <property type="entry name" value="Trimer_LpxA-like_sf"/>
</dbReference>
<dbReference type="GO" id="GO:0005869">
    <property type="term" value="C:dynactin complex"/>
    <property type="evidence" value="ECO:0007669"/>
    <property type="project" value="InterPro"/>
</dbReference>
<accession>A0A395SG23</accession>
<evidence type="ECO:0000313" key="9">
    <source>
        <dbReference type="Proteomes" id="UP000266152"/>
    </source>
</evidence>
<evidence type="ECO:0000256" key="7">
    <source>
        <dbReference type="SAM" id="MobiDB-lite"/>
    </source>
</evidence>
<comment type="subcellular location">
    <subcellularLocation>
        <location evidence="1">Cytoplasm</location>
        <location evidence="1">Cytoskeleton</location>
    </subcellularLocation>
</comment>
<dbReference type="Gene3D" id="2.160.10.10">
    <property type="entry name" value="Hexapeptide repeat proteins"/>
    <property type="match status" value="1"/>
</dbReference>
<dbReference type="PANTHER" id="PTHR13072">
    <property type="entry name" value="DYNACTIN 6"/>
    <property type="match status" value="1"/>
</dbReference>
<reference evidence="8 9" key="1">
    <citation type="journal article" date="2018" name="PLoS Pathog.">
        <title>Evolution of structural diversity of trichothecenes, a family of toxins produced by plant pathogenic and entomopathogenic fungi.</title>
        <authorList>
            <person name="Proctor R.H."/>
            <person name="McCormick S.P."/>
            <person name="Kim H.S."/>
            <person name="Cardoza R.E."/>
            <person name="Stanley A.M."/>
            <person name="Lindo L."/>
            <person name="Kelly A."/>
            <person name="Brown D.W."/>
            <person name="Lee T."/>
            <person name="Vaughan M.M."/>
            <person name="Alexander N.J."/>
            <person name="Busman M."/>
            <person name="Gutierrez S."/>
        </authorList>
    </citation>
    <scope>NUCLEOTIDE SEQUENCE [LARGE SCALE GENOMIC DNA]</scope>
    <source>
        <strain evidence="8 9">NRRL 3299</strain>
    </source>
</reference>
<evidence type="ECO:0000256" key="5">
    <source>
        <dbReference type="ARBA" id="ARBA00023212"/>
    </source>
</evidence>
<dbReference type="AlphaFoldDB" id="A0A395SG23"/>
<keyword evidence="9" id="KW-1185">Reference proteome</keyword>
<dbReference type="GO" id="GO:0070840">
    <property type="term" value="F:dynein complex binding"/>
    <property type="evidence" value="ECO:0007669"/>
    <property type="project" value="TreeGrafter"/>
</dbReference>
<gene>
    <name evidence="8" type="ORF">FSPOR_3361</name>
</gene>
<comment type="caution">
    <text evidence="8">The sequence shown here is derived from an EMBL/GenBank/DDBJ whole genome shotgun (WGS) entry which is preliminary data.</text>
</comment>
<evidence type="ECO:0000256" key="2">
    <source>
        <dbReference type="ARBA" id="ARBA00007719"/>
    </source>
</evidence>
<dbReference type="InterPro" id="IPR027777">
    <property type="entry name" value="DCTN6"/>
</dbReference>
<dbReference type="EMBL" id="PXOF01000044">
    <property type="protein sequence ID" value="RGP71383.1"/>
    <property type="molecule type" value="Genomic_DNA"/>
</dbReference>
<keyword evidence="4" id="KW-0963">Cytoplasm</keyword>
<dbReference type="STRING" id="5514.A0A395SG23"/>
<keyword evidence="5" id="KW-0206">Cytoskeleton</keyword>
<sequence>MSSKRHSILPAIDRSGPRPPVHFSSTLTISDNAILQGTHSITMQTETVIHPRSKFESNYGSILIGRRCLVHERVHMGARPADLDTAKPGGIVLADYVTIEAGSTIESGETEIGEGTVVQAGTIIGSGARIGKVDMTFHLL</sequence>
<evidence type="ECO:0000256" key="1">
    <source>
        <dbReference type="ARBA" id="ARBA00004245"/>
    </source>
</evidence>
<dbReference type="PANTHER" id="PTHR13072:SF0">
    <property type="entry name" value="DYNACTIN SUBUNIT 6"/>
    <property type="match status" value="1"/>
</dbReference>
<dbReference type="Proteomes" id="UP000266152">
    <property type="component" value="Unassembled WGS sequence"/>
</dbReference>
<protein>
    <recommendedName>
        <fullName evidence="3">Dynactin subunit 6</fullName>
    </recommendedName>
</protein>
<comment type="function">
    <text evidence="6">Part of the dynactin complex that activates the molecular motor dynein for ultra-processive transport along microtubules.</text>
</comment>
<organism evidence="8 9">
    <name type="scientific">Fusarium sporotrichioides</name>
    <dbReference type="NCBI Taxonomy" id="5514"/>
    <lineage>
        <taxon>Eukaryota</taxon>
        <taxon>Fungi</taxon>
        <taxon>Dikarya</taxon>
        <taxon>Ascomycota</taxon>
        <taxon>Pezizomycotina</taxon>
        <taxon>Sordariomycetes</taxon>
        <taxon>Hypocreomycetidae</taxon>
        <taxon>Hypocreales</taxon>
        <taxon>Nectriaceae</taxon>
        <taxon>Fusarium</taxon>
    </lineage>
</organism>
<comment type="similarity">
    <text evidence="2">Belongs to the dynactin subunits 5/6 family. Dynactin subunit 6 subfamily.</text>
</comment>